<dbReference type="EMBL" id="CAAKMV010000044">
    <property type="protein sequence ID" value="VIO53042.1"/>
    <property type="molecule type" value="Genomic_DNA"/>
</dbReference>
<proteinExistence type="predicted"/>
<dbReference type="OrthoDB" id="10345357at2759"/>
<sequence>MDCHTYTNKIFAEVASCLDHETWKTQPFWVSVLVPMPVPAVAGSKRQSRPGTKGSPAHLMLVPVISIPFAIQATLAQYIEAIAPLTFSTCRTTPQSGLKAGTRGLSDNITKACLLLAPLRWRKRAHGCG</sequence>
<evidence type="ECO:0000313" key="1">
    <source>
        <dbReference type="EMBL" id="CAG1975354.1"/>
    </source>
</evidence>
<reference evidence="1" key="2">
    <citation type="submission" date="2021-03" db="EMBL/GenBank/DDBJ databases">
        <authorList>
            <person name="Alouane T."/>
            <person name="Langin T."/>
            <person name="Bonhomme L."/>
        </authorList>
    </citation>
    <scope>NUCLEOTIDE SEQUENCE</scope>
    <source>
        <strain evidence="1">MDC_Fg202</strain>
    </source>
</reference>
<reference evidence="2" key="1">
    <citation type="submission" date="2019-04" db="EMBL/GenBank/DDBJ databases">
        <authorList>
            <person name="Melise S."/>
            <person name="Noan J."/>
            <person name="Okalmin O."/>
        </authorList>
    </citation>
    <scope>NUCLEOTIDE SEQUENCE</scope>
    <source>
        <strain evidence="2">FN9</strain>
    </source>
</reference>
<protein>
    <submittedName>
        <fullName evidence="1">Uncharacterized protein</fullName>
    </submittedName>
</protein>
<evidence type="ECO:0000313" key="2">
    <source>
        <dbReference type="EMBL" id="VIO53042.1"/>
    </source>
</evidence>
<dbReference type="EMBL" id="CAJPIJ010000104">
    <property type="protein sequence ID" value="CAG1975354.1"/>
    <property type="molecule type" value="Genomic_DNA"/>
</dbReference>
<evidence type="ECO:0000313" key="3">
    <source>
        <dbReference type="Proteomes" id="UP000746612"/>
    </source>
</evidence>
<dbReference type="AlphaFoldDB" id="A0A4U9EF73"/>
<name>A0A4U9EF73_GIBZA</name>
<accession>A0A4U9EF73</accession>
<dbReference type="Proteomes" id="UP000746612">
    <property type="component" value="Unassembled WGS sequence"/>
</dbReference>
<organism evidence="1 3">
    <name type="scientific">Gibberella zeae</name>
    <name type="common">Wheat head blight fungus</name>
    <name type="synonym">Fusarium graminearum</name>
    <dbReference type="NCBI Taxonomy" id="5518"/>
    <lineage>
        <taxon>Eukaryota</taxon>
        <taxon>Fungi</taxon>
        <taxon>Dikarya</taxon>
        <taxon>Ascomycota</taxon>
        <taxon>Pezizomycotina</taxon>
        <taxon>Sordariomycetes</taxon>
        <taxon>Hypocreomycetidae</taxon>
        <taxon>Hypocreales</taxon>
        <taxon>Nectriaceae</taxon>
        <taxon>Fusarium</taxon>
    </lineage>
</organism>
<gene>
    <name evidence="2" type="ORF">FUG_LOCUS55341</name>
    <name evidence="1" type="ORF">MDCFG202_LOCUS142492</name>
</gene>